<evidence type="ECO:0000313" key="3">
    <source>
        <dbReference type="Proteomes" id="UP000558488"/>
    </source>
</evidence>
<feature type="region of interest" description="Disordered" evidence="1">
    <location>
        <begin position="48"/>
        <end position="140"/>
    </location>
</feature>
<keyword evidence="3" id="KW-1185">Reference proteome</keyword>
<proteinExistence type="predicted"/>
<sequence>MTSLNQPKTSSGTFWSETRRRGSRASRPCSIFGSLEMLPLTKTFWARSASRSRRILPGTTGSEHSMPPLSCATSGSWGRARRGRRAQSGGWPATATPASGPASPPTGDAQMLRLSALTPRFSSHGSSQSSPPSPPPGAGLWLESLRCA</sequence>
<evidence type="ECO:0000256" key="1">
    <source>
        <dbReference type="SAM" id="MobiDB-lite"/>
    </source>
</evidence>
<keyword evidence="2" id="KW-0808">Transferase</keyword>
<feature type="compositionally biased region" description="Low complexity" evidence="1">
    <location>
        <begin position="86"/>
        <end position="107"/>
    </location>
</feature>
<feature type="region of interest" description="Disordered" evidence="1">
    <location>
        <begin position="1"/>
        <end position="28"/>
    </location>
</feature>
<protein>
    <submittedName>
        <fullName evidence="2">Pregnancy up-regulated nonubiquitous CaM kinase</fullName>
    </submittedName>
</protein>
<organism evidence="2 3">
    <name type="scientific">Pipistrellus kuhlii</name>
    <name type="common">Kuhl's pipistrelle</name>
    <dbReference type="NCBI Taxonomy" id="59472"/>
    <lineage>
        <taxon>Eukaryota</taxon>
        <taxon>Metazoa</taxon>
        <taxon>Chordata</taxon>
        <taxon>Craniata</taxon>
        <taxon>Vertebrata</taxon>
        <taxon>Euteleostomi</taxon>
        <taxon>Mammalia</taxon>
        <taxon>Eutheria</taxon>
        <taxon>Laurasiatheria</taxon>
        <taxon>Chiroptera</taxon>
        <taxon>Yangochiroptera</taxon>
        <taxon>Vespertilionidae</taxon>
        <taxon>Pipistrellus</taxon>
    </lineage>
</organism>
<gene>
    <name evidence="2" type="ORF">mPipKuh1_013763</name>
</gene>
<evidence type="ECO:0000313" key="2">
    <source>
        <dbReference type="EMBL" id="KAF6270974.1"/>
    </source>
</evidence>
<keyword evidence="2" id="KW-0418">Kinase</keyword>
<dbReference type="Proteomes" id="UP000558488">
    <property type="component" value="Unassembled WGS sequence"/>
</dbReference>
<dbReference type="EMBL" id="JACAGB010000100">
    <property type="protein sequence ID" value="KAF6270974.1"/>
    <property type="molecule type" value="Genomic_DNA"/>
</dbReference>
<comment type="caution">
    <text evidence="2">The sequence shown here is derived from an EMBL/GenBank/DDBJ whole genome shotgun (WGS) entry which is preliminary data.</text>
</comment>
<dbReference type="GO" id="GO:0016301">
    <property type="term" value="F:kinase activity"/>
    <property type="evidence" value="ECO:0007669"/>
    <property type="project" value="UniProtKB-KW"/>
</dbReference>
<reference evidence="2 3" key="1">
    <citation type="journal article" date="2020" name="Nature">
        <title>Six reference-quality genomes reveal evolution of bat adaptations.</title>
        <authorList>
            <person name="Jebb D."/>
            <person name="Huang Z."/>
            <person name="Pippel M."/>
            <person name="Hughes G.M."/>
            <person name="Lavrichenko K."/>
            <person name="Devanna P."/>
            <person name="Winkler S."/>
            <person name="Jermiin L.S."/>
            <person name="Skirmuntt E.C."/>
            <person name="Katzourakis A."/>
            <person name="Burkitt-Gray L."/>
            <person name="Ray D.A."/>
            <person name="Sullivan K.A.M."/>
            <person name="Roscito J.G."/>
            <person name="Kirilenko B.M."/>
            <person name="Davalos L.M."/>
            <person name="Corthals A.P."/>
            <person name="Power M.L."/>
            <person name="Jones G."/>
            <person name="Ransome R.D."/>
            <person name="Dechmann D.K.N."/>
            <person name="Locatelli A.G."/>
            <person name="Puechmaille S.J."/>
            <person name="Fedrigo O."/>
            <person name="Jarvis E.D."/>
            <person name="Hiller M."/>
            <person name="Vernes S.C."/>
            <person name="Myers E.W."/>
            <person name="Teeling E.C."/>
        </authorList>
    </citation>
    <scope>NUCLEOTIDE SEQUENCE [LARGE SCALE GENOMIC DNA]</scope>
    <source>
        <strain evidence="2">MPipKuh1</strain>
        <tissue evidence="2">Flight muscle</tissue>
    </source>
</reference>
<name>A0A7J7R4E1_PIPKU</name>
<accession>A0A7J7R4E1</accession>
<feature type="compositionally biased region" description="Polar residues" evidence="1">
    <location>
        <begin position="1"/>
        <end position="16"/>
    </location>
</feature>
<dbReference type="AlphaFoldDB" id="A0A7J7R4E1"/>